<name>A0A4Y2E4R9_ARAVE</name>
<dbReference type="PANTHER" id="PTHR47326">
    <property type="entry name" value="TRANSPOSABLE ELEMENT TC3 TRANSPOSASE-LIKE PROTEIN"/>
    <property type="match status" value="1"/>
</dbReference>
<dbReference type="PANTHER" id="PTHR47326:SF1">
    <property type="entry name" value="HTH PSQ-TYPE DOMAIN-CONTAINING PROTEIN"/>
    <property type="match status" value="1"/>
</dbReference>
<keyword evidence="2" id="KW-1185">Reference proteome</keyword>
<accession>A0A4Y2E4R9</accession>
<sequence>MGECIRQSFEDDNERRVEFCEFILQNVSQDENFLMRFVFSNDATFHLIGEVSSNSVGIWCMEQPHEIVQHERASTKDNVFVHFLGKRCMTSFSSQRPLLRE</sequence>
<proteinExistence type="predicted"/>
<dbReference type="AlphaFoldDB" id="A0A4Y2E4R9"/>
<comment type="caution">
    <text evidence="1">The sequence shown here is derived from an EMBL/GenBank/DDBJ whole genome shotgun (WGS) entry which is preliminary data.</text>
</comment>
<dbReference type="Proteomes" id="UP000499080">
    <property type="component" value="Unassembled WGS sequence"/>
</dbReference>
<reference evidence="1 2" key="1">
    <citation type="journal article" date="2019" name="Sci. Rep.">
        <title>Orb-weaving spider Araneus ventricosus genome elucidates the spidroin gene catalogue.</title>
        <authorList>
            <person name="Kono N."/>
            <person name="Nakamura H."/>
            <person name="Ohtoshi R."/>
            <person name="Moran D.A.P."/>
            <person name="Shinohara A."/>
            <person name="Yoshida Y."/>
            <person name="Fujiwara M."/>
            <person name="Mori M."/>
            <person name="Tomita M."/>
            <person name="Arakawa K."/>
        </authorList>
    </citation>
    <scope>NUCLEOTIDE SEQUENCE [LARGE SCALE GENOMIC DNA]</scope>
</reference>
<protein>
    <submittedName>
        <fullName evidence="1">Uncharacterized protein</fullName>
    </submittedName>
</protein>
<evidence type="ECO:0000313" key="1">
    <source>
        <dbReference type="EMBL" id="GBM24173.1"/>
    </source>
</evidence>
<organism evidence="1 2">
    <name type="scientific">Araneus ventricosus</name>
    <name type="common">Orbweaver spider</name>
    <name type="synonym">Epeira ventricosa</name>
    <dbReference type="NCBI Taxonomy" id="182803"/>
    <lineage>
        <taxon>Eukaryota</taxon>
        <taxon>Metazoa</taxon>
        <taxon>Ecdysozoa</taxon>
        <taxon>Arthropoda</taxon>
        <taxon>Chelicerata</taxon>
        <taxon>Arachnida</taxon>
        <taxon>Araneae</taxon>
        <taxon>Araneomorphae</taxon>
        <taxon>Entelegynae</taxon>
        <taxon>Araneoidea</taxon>
        <taxon>Araneidae</taxon>
        <taxon>Araneus</taxon>
    </lineage>
</organism>
<gene>
    <name evidence="1" type="ORF">AVEN_88528_1</name>
</gene>
<dbReference type="EMBL" id="BGPR01000512">
    <property type="protein sequence ID" value="GBM24173.1"/>
    <property type="molecule type" value="Genomic_DNA"/>
</dbReference>
<evidence type="ECO:0000313" key="2">
    <source>
        <dbReference type="Proteomes" id="UP000499080"/>
    </source>
</evidence>